<evidence type="ECO:0000313" key="1">
    <source>
        <dbReference type="EMBL" id="GIY52663.1"/>
    </source>
</evidence>
<sequence>MKLLQQKKAEKPQVLGCLVRQLLDVSCNSSVEQMQRRKEIRVPWGTGIVGHVAECRESLNIPDCYTSIGETGFLVDAELKSKYRAKLNLIKEMRVAMSSLIPRFKKMCSDLRKMCSDFQTHPFI</sequence>
<evidence type="ECO:0000313" key="2">
    <source>
        <dbReference type="Proteomes" id="UP001054945"/>
    </source>
</evidence>
<organism evidence="1 2">
    <name type="scientific">Caerostris extrusa</name>
    <name type="common">Bark spider</name>
    <name type="synonym">Caerostris bankana</name>
    <dbReference type="NCBI Taxonomy" id="172846"/>
    <lineage>
        <taxon>Eukaryota</taxon>
        <taxon>Metazoa</taxon>
        <taxon>Ecdysozoa</taxon>
        <taxon>Arthropoda</taxon>
        <taxon>Chelicerata</taxon>
        <taxon>Arachnida</taxon>
        <taxon>Araneae</taxon>
        <taxon>Araneomorphae</taxon>
        <taxon>Entelegynae</taxon>
        <taxon>Araneoidea</taxon>
        <taxon>Araneidae</taxon>
        <taxon>Caerostris</taxon>
    </lineage>
</organism>
<dbReference type="EMBL" id="BPLR01012272">
    <property type="protein sequence ID" value="GIY52663.1"/>
    <property type="molecule type" value="Genomic_DNA"/>
</dbReference>
<reference evidence="1 2" key="1">
    <citation type="submission" date="2021-06" db="EMBL/GenBank/DDBJ databases">
        <title>Caerostris extrusa draft genome.</title>
        <authorList>
            <person name="Kono N."/>
            <person name="Arakawa K."/>
        </authorList>
    </citation>
    <scope>NUCLEOTIDE SEQUENCE [LARGE SCALE GENOMIC DNA]</scope>
</reference>
<dbReference type="InterPro" id="IPR029016">
    <property type="entry name" value="GAF-like_dom_sf"/>
</dbReference>
<dbReference type="AlphaFoldDB" id="A0AAV4U4J5"/>
<protein>
    <submittedName>
        <fullName evidence="1">Uncharacterized protein</fullName>
    </submittedName>
</protein>
<gene>
    <name evidence="1" type="ORF">CEXT_140911</name>
</gene>
<accession>A0AAV4U4J5</accession>
<dbReference type="Gene3D" id="3.30.450.40">
    <property type="match status" value="1"/>
</dbReference>
<proteinExistence type="predicted"/>
<dbReference type="SUPFAM" id="SSF55781">
    <property type="entry name" value="GAF domain-like"/>
    <property type="match status" value="1"/>
</dbReference>
<name>A0AAV4U4J5_CAEEX</name>
<dbReference type="Proteomes" id="UP001054945">
    <property type="component" value="Unassembled WGS sequence"/>
</dbReference>
<comment type="caution">
    <text evidence="1">The sequence shown here is derived from an EMBL/GenBank/DDBJ whole genome shotgun (WGS) entry which is preliminary data.</text>
</comment>
<keyword evidence="2" id="KW-1185">Reference proteome</keyword>